<organism evidence="1 2">
    <name type="scientific">Lysinibacillus agricola</name>
    <dbReference type="NCBI Taxonomy" id="2590012"/>
    <lineage>
        <taxon>Bacteria</taxon>
        <taxon>Bacillati</taxon>
        <taxon>Bacillota</taxon>
        <taxon>Bacilli</taxon>
        <taxon>Bacillales</taxon>
        <taxon>Bacillaceae</taxon>
        <taxon>Lysinibacillus</taxon>
    </lineage>
</organism>
<proteinExistence type="predicted"/>
<evidence type="ECO:0000313" key="2">
    <source>
        <dbReference type="Proteomes" id="UP000596049"/>
    </source>
</evidence>
<keyword evidence="2" id="KW-1185">Reference proteome</keyword>
<gene>
    <name evidence="1" type="ORF">FJQ98_21070</name>
</gene>
<accession>A0ABX7ANX7</accession>
<protein>
    <recommendedName>
        <fullName evidence="3">Tetratricopeptide repeat protein</fullName>
    </recommendedName>
</protein>
<name>A0ABX7ANX7_9BACI</name>
<evidence type="ECO:0000313" key="1">
    <source>
        <dbReference type="EMBL" id="QQP11652.1"/>
    </source>
</evidence>
<dbReference type="Proteomes" id="UP000596049">
    <property type="component" value="Chromosome"/>
</dbReference>
<sequence>MLSIFKKKPGGIIRHLALEDFYSTLSESEIEEIKDALGHPYQLTTGKPYRRDDLDKGDRTYVGDRWKFLWSMSQGSNSVLKRKLLLESIKYTNNDVDRYFSLRDLAELAYKEGDYVACERYALVVLPMIKTIKEDRIFNGAQDLFPFKRLAILYEKQGRIQAAISIAEEALIYSLNDGTKGGYEGRIEKLKRKANKMK</sequence>
<dbReference type="EMBL" id="CP067341">
    <property type="protein sequence ID" value="QQP11652.1"/>
    <property type="molecule type" value="Genomic_DNA"/>
</dbReference>
<reference evidence="1 2" key="1">
    <citation type="submission" date="2020-01" db="EMBL/GenBank/DDBJ databases">
        <authorList>
            <person name="Liu G."/>
            <person name="Liu B."/>
        </authorList>
    </citation>
    <scope>NUCLEOTIDE SEQUENCE [LARGE SCALE GENOMIC DNA]</scope>
    <source>
        <strain evidence="1 2">FJAT-51161</strain>
    </source>
</reference>
<evidence type="ECO:0008006" key="3">
    <source>
        <dbReference type="Google" id="ProtNLM"/>
    </source>
</evidence>
<dbReference type="RefSeq" id="WP_053592708.1">
    <property type="nucleotide sequence ID" value="NZ_CP067341.1"/>
</dbReference>